<gene>
    <name evidence="3" type="ORF">B0J11DRAFT_612480</name>
</gene>
<keyword evidence="4" id="KW-1185">Reference proteome</keyword>
<reference evidence="3" key="1">
    <citation type="journal article" date="2021" name="Nat. Commun.">
        <title>Genetic determinants of endophytism in the Arabidopsis root mycobiome.</title>
        <authorList>
            <person name="Mesny F."/>
            <person name="Miyauchi S."/>
            <person name="Thiergart T."/>
            <person name="Pickel B."/>
            <person name="Atanasova L."/>
            <person name="Karlsson M."/>
            <person name="Huettel B."/>
            <person name="Barry K.W."/>
            <person name="Haridas S."/>
            <person name="Chen C."/>
            <person name="Bauer D."/>
            <person name="Andreopoulos W."/>
            <person name="Pangilinan J."/>
            <person name="LaButti K."/>
            <person name="Riley R."/>
            <person name="Lipzen A."/>
            <person name="Clum A."/>
            <person name="Drula E."/>
            <person name="Henrissat B."/>
            <person name="Kohler A."/>
            <person name="Grigoriev I.V."/>
            <person name="Martin F.M."/>
            <person name="Hacquard S."/>
        </authorList>
    </citation>
    <scope>NUCLEOTIDE SEQUENCE</scope>
    <source>
        <strain evidence="3">MPI-CAGE-CH-0243</strain>
    </source>
</reference>
<keyword evidence="1" id="KW-0175">Coiled coil</keyword>
<protein>
    <submittedName>
        <fullName evidence="3">Uncharacterized protein</fullName>
    </submittedName>
</protein>
<sequence>MSSIRFLLLQVRAIVECVYPDEYAKREGATQGYNMVASSVYPVEVIGGFNFLNAAEDDTGSEKRFNNYVEILKLEPALSARLNPEKPVPKRMENYLDELRDSVAHVINIGQEKFNVAMTLLDANEKIRQQEAEADEILAKELAPAKFKVHMVPESKYKQLKEELKETKEKIAQLNRENNNLAVKLRQVTAERDHLKREENLRLAVIKAGLKPLGNDPEKVVDYLVSDGSELDPDRDQKQGVYALPFHVEKNRKRFSPRVYILETKIVTNADASSK</sequence>
<feature type="signal peptide" evidence="2">
    <location>
        <begin position="1"/>
        <end position="17"/>
    </location>
</feature>
<organism evidence="3 4">
    <name type="scientific">Dendryphion nanum</name>
    <dbReference type="NCBI Taxonomy" id="256645"/>
    <lineage>
        <taxon>Eukaryota</taxon>
        <taxon>Fungi</taxon>
        <taxon>Dikarya</taxon>
        <taxon>Ascomycota</taxon>
        <taxon>Pezizomycotina</taxon>
        <taxon>Dothideomycetes</taxon>
        <taxon>Pleosporomycetidae</taxon>
        <taxon>Pleosporales</taxon>
        <taxon>Torulaceae</taxon>
        <taxon>Dendryphion</taxon>
    </lineage>
</organism>
<evidence type="ECO:0000313" key="3">
    <source>
        <dbReference type="EMBL" id="KAH7132365.1"/>
    </source>
</evidence>
<name>A0A9P9IVA5_9PLEO</name>
<evidence type="ECO:0000256" key="1">
    <source>
        <dbReference type="SAM" id="Coils"/>
    </source>
</evidence>
<keyword evidence="2" id="KW-0732">Signal</keyword>
<dbReference type="OrthoDB" id="3778493at2759"/>
<dbReference type="Proteomes" id="UP000700596">
    <property type="component" value="Unassembled WGS sequence"/>
</dbReference>
<dbReference type="AlphaFoldDB" id="A0A9P9IVA5"/>
<accession>A0A9P9IVA5</accession>
<evidence type="ECO:0000256" key="2">
    <source>
        <dbReference type="SAM" id="SignalP"/>
    </source>
</evidence>
<evidence type="ECO:0000313" key="4">
    <source>
        <dbReference type="Proteomes" id="UP000700596"/>
    </source>
</evidence>
<comment type="caution">
    <text evidence="3">The sequence shown here is derived from an EMBL/GenBank/DDBJ whole genome shotgun (WGS) entry which is preliminary data.</text>
</comment>
<feature type="coiled-coil region" evidence="1">
    <location>
        <begin position="120"/>
        <end position="198"/>
    </location>
</feature>
<dbReference type="EMBL" id="JAGMWT010000003">
    <property type="protein sequence ID" value="KAH7132365.1"/>
    <property type="molecule type" value="Genomic_DNA"/>
</dbReference>
<feature type="chain" id="PRO_5040493078" evidence="2">
    <location>
        <begin position="18"/>
        <end position="275"/>
    </location>
</feature>
<proteinExistence type="predicted"/>